<evidence type="ECO:0000313" key="2">
    <source>
        <dbReference type="EMBL" id="KGR84373.1"/>
    </source>
</evidence>
<keyword evidence="1" id="KW-0812">Transmembrane</keyword>
<keyword evidence="1" id="KW-1133">Transmembrane helix</keyword>
<proteinExistence type="predicted"/>
<gene>
    <name evidence="2" type="ORF">CD32_12320</name>
</gene>
<reference evidence="2 3" key="1">
    <citation type="submission" date="2014-02" db="EMBL/GenBank/DDBJ databases">
        <title>Draft genome sequence of Lysinibacillus odysseyi NBRC 100172.</title>
        <authorList>
            <person name="Zhang F."/>
            <person name="Wang G."/>
            <person name="Zhang L."/>
        </authorList>
    </citation>
    <scope>NUCLEOTIDE SEQUENCE [LARGE SCALE GENOMIC DNA]</scope>
    <source>
        <strain evidence="2 3">NBRC 100172</strain>
    </source>
</reference>
<dbReference type="STRING" id="1220589.CD32_12320"/>
<organism evidence="2 3">
    <name type="scientific">Lysinibacillus odysseyi 34hs-1 = NBRC 100172</name>
    <dbReference type="NCBI Taxonomy" id="1220589"/>
    <lineage>
        <taxon>Bacteria</taxon>
        <taxon>Bacillati</taxon>
        <taxon>Bacillota</taxon>
        <taxon>Bacilli</taxon>
        <taxon>Bacillales</taxon>
        <taxon>Bacillaceae</taxon>
        <taxon>Lysinibacillus</taxon>
    </lineage>
</organism>
<protein>
    <submittedName>
        <fullName evidence="2">Uncharacterized protein</fullName>
    </submittedName>
</protein>
<accession>A0A0A3INH5</accession>
<dbReference type="Proteomes" id="UP000030437">
    <property type="component" value="Unassembled WGS sequence"/>
</dbReference>
<dbReference type="RefSeq" id="WP_036155003.1">
    <property type="nucleotide sequence ID" value="NZ_AVCX01000005.1"/>
</dbReference>
<name>A0A0A3INH5_9BACI</name>
<keyword evidence="1" id="KW-0472">Membrane</keyword>
<dbReference type="AlphaFoldDB" id="A0A0A3INH5"/>
<keyword evidence="3" id="KW-1185">Reference proteome</keyword>
<dbReference type="EMBL" id="JPVP01000056">
    <property type="protein sequence ID" value="KGR84373.1"/>
    <property type="molecule type" value="Genomic_DNA"/>
</dbReference>
<feature type="transmembrane region" description="Helical" evidence="1">
    <location>
        <begin position="7"/>
        <end position="25"/>
    </location>
</feature>
<sequence length="191" mass="22240">MQKWKKAAAGGIVLLGVAIAVWFVFQKEEEFQDESTVDFITKLFTVEFVESEKLFQAIDKEIEEALEKNDEEIVTFSSKAIENTAMDKFGRYVTSDSFDTLLDTGALTAMFERAYMNQSDYKISDIKKQQETKQEDGYEVSYIVEFGQYKRASNVQQAWWSTEVTVEVVKEENEWKIADIEMEQDNFEQLY</sequence>
<comment type="caution">
    <text evidence="2">The sequence shown here is derived from an EMBL/GenBank/DDBJ whole genome shotgun (WGS) entry which is preliminary data.</text>
</comment>
<evidence type="ECO:0000313" key="3">
    <source>
        <dbReference type="Proteomes" id="UP000030437"/>
    </source>
</evidence>
<evidence type="ECO:0000256" key="1">
    <source>
        <dbReference type="SAM" id="Phobius"/>
    </source>
</evidence>